<dbReference type="SUPFAM" id="SSF53474">
    <property type="entry name" value="alpha/beta-Hydrolases"/>
    <property type="match status" value="1"/>
</dbReference>
<evidence type="ECO:0000313" key="2">
    <source>
        <dbReference type="Proteomes" id="UP000292884"/>
    </source>
</evidence>
<dbReference type="OrthoDB" id="9803578at2"/>
<dbReference type="Proteomes" id="UP000292884">
    <property type="component" value="Unassembled WGS sequence"/>
</dbReference>
<dbReference type="InterPro" id="IPR029058">
    <property type="entry name" value="AB_hydrolase_fold"/>
</dbReference>
<dbReference type="GO" id="GO:0016747">
    <property type="term" value="F:acyltransferase activity, transferring groups other than amino-acyl groups"/>
    <property type="evidence" value="ECO:0007669"/>
    <property type="project" value="TreeGrafter"/>
</dbReference>
<dbReference type="PANTHER" id="PTHR48098">
    <property type="entry name" value="ENTEROCHELIN ESTERASE-RELATED"/>
    <property type="match status" value="1"/>
</dbReference>
<dbReference type="PANTHER" id="PTHR48098:SF1">
    <property type="entry name" value="DIACYLGLYCEROL ACYLTRANSFERASE_MYCOLYLTRANSFERASE AG85A"/>
    <property type="match status" value="1"/>
</dbReference>
<dbReference type="RefSeq" id="WP_131551659.1">
    <property type="nucleotide sequence ID" value="NZ_SJSK01000001.1"/>
</dbReference>
<sequence>MKRLIILTIALIWQLSAYSQDLLVYQSKNLPRADTTWVFKPKNYKKIDKLPVMFLLHGYSGNYKQWNNIMDAQKYADEYGFVIVCPDGLFSSWYLNSPAKADWQYETFFFDELYPDIKNKYKVDDKNVFISGLSMGGHGALYLFIKRPDLFSGAGSTSGGIKLSDGFGKFGLGDLLGNPQADSELWKKFSVTENINQLKGNEKPFIFDCGSSDMFYVSNNQLKQKCDELKLNATYISQPGGHNKAYWTKSIKQQFEFFKNQLK</sequence>
<name>A0A4R0N359_9SPHI</name>
<dbReference type="AlphaFoldDB" id="A0A4R0N359"/>
<reference evidence="1 2" key="1">
    <citation type="submission" date="2019-02" db="EMBL/GenBank/DDBJ databases">
        <title>Pedobacter sp. RP-1-13 sp. nov., isolated from Arctic soil.</title>
        <authorList>
            <person name="Dahal R.H."/>
        </authorList>
    </citation>
    <scope>NUCLEOTIDE SEQUENCE [LARGE SCALE GENOMIC DNA]</scope>
    <source>
        <strain evidence="1 2">RP-1-13</strain>
    </source>
</reference>
<evidence type="ECO:0000313" key="1">
    <source>
        <dbReference type="EMBL" id="TCC93793.1"/>
    </source>
</evidence>
<protein>
    <submittedName>
        <fullName evidence="1">Esterase</fullName>
    </submittedName>
</protein>
<keyword evidence="2" id="KW-1185">Reference proteome</keyword>
<dbReference type="InterPro" id="IPR050583">
    <property type="entry name" value="Mycobacterial_A85_antigen"/>
</dbReference>
<proteinExistence type="predicted"/>
<dbReference type="InterPro" id="IPR000801">
    <property type="entry name" value="Esterase-like"/>
</dbReference>
<gene>
    <name evidence="1" type="ORF">EZ428_03210</name>
</gene>
<comment type="caution">
    <text evidence="1">The sequence shown here is derived from an EMBL/GenBank/DDBJ whole genome shotgun (WGS) entry which is preliminary data.</text>
</comment>
<dbReference type="Gene3D" id="3.40.50.1820">
    <property type="entry name" value="alpha/beta hydrolase"/>
    <property type="match status" value="1"/>
</dbReference>
<dbReference type="EMBL" id="SJSK01000001">
    <property type="protein sequence ID" value="TCC93793.1"/>
    <property type="molecule type" value="Genomic_DNA"/>
</dbReference>
<dbReference type="Pfam" id="PF00756">
    <property type="entry name" value="Esterase"/>
    <property type="match status" value="1"/>
</dbReference>
<organism evidence="1 2">
    <name type="scientific">Pedobacter frigiditerrae</name>
    <dbReference type="NCBI Taxonomy" id="2530452"/>
    <lineage>
        <taxon>Bacteria</taxon>
        <taxon>Pseudomonadati</taxon>
        <taxon>Bacteroidota</taxon>
        <taxon>Sphingobacteriia</taxon>
        <taxon>Sphingobacteriales</taxon>
        <taxon>Sphingobacteriaceae</taxon>
        <taxon>Pedobacter</taxon>
    </lineage>
</organism>
<accession>A0A4R0N359</accession>